<dbReference type="RefSeq" id="WP_345587850.1">
    <property type="nucleotide sequence ID" value="NZ_BAABJG010000014.1"/>
</dbReference>
<dbReference type="SUPFAM" id="SSF48498">
    <property type="entry name" value="Tetracyclin repressor-like, C-terminal domain"/>
    <property type="match status" value="1"/>
</dbReference>
<dbReference type="Gene3D" id="1.10.10.60">
    <property type="entry name" value="Homeodomain-like"/>
    <property type="match status" value="1"/>
</dbReference>
<evidence type="ECO:0000256" key="1">
    <source>
        <dbReference type="ARBA" id="ARBA00023125"/>
    </source>
</evidence>
<evidence type="ECO:0000259" key="3">
    <source>
        <dbReference type="PROSITE" id="PS50977"/>
    </source>
</evidence>
<dbReference type="Gene3D" id="1.10.357.10">
    <property type="entry name" value="Tetracycline Repressor, domain 2"/>
    <property type="match status" value="1"/>
</dbReference>
<gene>
    <name evidence="4" type="ORF">ACFQ4B_26720</name>
</gene>
<proteinExistence type="predicted"/>
<dbReference type="InterPro" id="IPR050624">
    <property type="entry name" value="HTH-type_Tx_Regulator"/>
</dbReference>
<dbReference type="PANTHER" id="PTHR43479:SF11">
    <property type="entry name" value="ACREF_ENVCD OPERON REPRESSOR-RELATED"/>
    <property type="match status" value="1"/>
</dbReference>
<keyword evidence="5" id="KW-1185">Reference proteome</keyword>
<dbReference type="SUPFAM" id="SSF46689">
    <property type="entry name" value="Homeodomain-like"/>
    <property type="match status" value="1"/>
</dbReference>
<comment type="caution">
    <text evidence="4">The sequence shown here is derived from an EMBL/GenBank/DDBJ whole genome shotgun (WGS) entry which is preliminary data.</text>
</comment>
<reference evidence="5" key="1">
    <citation type="journal article" date="2019" name="Int. J. Syst. Evol. Microbiol.">
        <title>The Global Catalogue of Microorganisms (GCM) 10K type strain sequencing project: providing services to taxonomists for standard genome sequencing and annotation.</title>
        <authorList>
            <consortium name="The Broad Institute Genomics Platform"/>
            <consortium name="The Broad Institute Genome Sequencing Center for Infectious Disease"/>
            <person name="Wu L."/>
            <person name="Ma J."/>
        </authorList>
    </citation>
    <scope>NUCLEOTIDE SEQUENCE [LARGE SCALE GENOMIC DNA]</scope>
    <source>
        <strain evidence="5">CCUG 53270</strain>
    </source>
</reference>
<dbReference type="PANTHER" id="PTHR43479">
    <property type="entry name" value="ACREF/ENVCD OPERON REPRESSOR-RELATED"/>
    <property type="match status" value="1"/>
</dbReference>
<name>A0ABW3UVU7_9BACL</name>
<evidence type="ECO:0000313" key="5">
    <source>
        <dbReference type="Proteomes" id="UP001597180"/>
    </source>
</evidence>
<dbReference type="InterPro" id="IPR009057">
    <property type="entry name" value="Homeodomain-like_sf"/>
</dbReference>
<dbReference type="EMBL" id="JBHTLU010000036">
    <property type="protein sequence ID" value="MFD1223720.1"/>
    <property type="molecule type" value="Genomic_DNA"/>
</dbReference>
<feature type="DNA-binding region" description="H-T-H motif" evidence="2">
    <location>
        <begin position="36"/>
        <end position="55"/>
    </location>
</feature>
<evidence type="ECO:0000313" key="4">
    <source>
        <dbReference type="EMBL" id="MFD1223720.1"/>
    </source>
</evidence>
<keyword evidence="1 2" id="KW-0238">DNA-binding</keyword>
<dbReference type="PROSITE" id="PS50977">
    <property type="entry name" value="HTH_TETR_2"/>
    <property type="match status" value="1"/>
</dbReference>
<dbReference type="Proteomes" id="UP001597180">
    <property type="component" value="Unassembled WGS sequence"/>
</dbReference>
<feature type="domain" description="HTH tetR-type" evidence="3">
    <location>
        <begin position="13"/>
        <end position="73"/>
    </location>
</feature>
<protein>
    <submittedName>
        <fullName evidence="4">TetR/AcrR family transcriptional regulator</fullName>
    </submittedName>
</protein>
<accession>A0ABW3UVU7</accession>
<evidence type="ECO:0000256" key="2">
    <source>
        <dbReference type="PROSITE-ProRule" id="PRU00335"/>
    </source>
</evidence>
<organism evidence="4 5">
    <name type="scientific">Paenibacillus vulneris</name>
    <dbReference type="NCBI Taxonomy" id="1133364"/>
    <lineage>
        <taxon>Bacteria</taxon>
        <taxon>Bacillati</taxon>
        <taxon>Bacillota</taxon>
        <taxon>Bacilli</taxon>
        <taxon>Bacillales</taxon>
        <taxon>Paenibacillaceae</taxon>
        <taxon>Paenibacillus</taxon>
    </lineage>
</organism>
<dbReference type="PRINTS" id="PR00455">
    <property type="entry name" value="HTHTETR"/>
</dbReference>
<sequence length="197" mass="22647">MPRNVVRDQEARKERSEQILSVAVELFAKKGLDATKISDIAAKVGISHGLVYNYFRSKEEIYASLINKNLDRMREQLEEVVQMTASPVEKLSFLIEHMVRDKWEEALFHQLFVDQLLASDSIADEIKESFRKRIAENLDTIAGIFAEGQRNGEILAGNPKEHALFLMSCIRASSLCQRQELYIRSDARSILQYFIPR</sequence>
<dbReference type="InterPro" id="IPR036271">
    <property type="entry name" value="Tet_transcr_reg_TetR-rel_C_sf"/>
</dbReference>
<dbReference type="InterPro" id="IPR001647">
    <property type="entry name" value="HTH_TetR"/>
</dbReference>
<dbReference type="Pfam" id="PF00440">
    <property type="entry name" value="TetR_N"/>
    <property type="match status" value="1"/>
</dbReference>